<dbReference type="Gene3D" id="3.40.50.2000">
    <property type="entry name" value="Glycogen Phosphorylase B"/>
    <property type="match status" value="2"/>
</dbReference>
<proteinExistence type="inferred from homology"/>
<sequence>MEEKKTSESSVFKVLMLPWLAHGHISPFMELSKRLLAKKNCQIYFCSTKVNLSFVEENFDEILSNQSFQLVELQLPDSPDLPPQYHTTKNLPPHLIFNLIRAFQMAESSFSSIFNSLIPDLVIFDGFQSWAPKIAAEKKIPAVYFITSGAGTMSFYYHMYIKNGSFANFPFSSMFLRDYELRKMKAHVESNSDDQADVENVGFKCFELSSEIILIKTSRAIEEKYVDYLSKLCGKELVCLGPLVQESSNQERDGCKDIMNFLNEKDQDSVVYVSFGSEYFLSEEEREEIAYGLELSNVNFIWVIRFPVGQKVEIEDSIPKGFLERVKNKGIVVDGWAPQAKILHHENTGGFLSHCGWSSVMESLYFGVPIIAMPMHLDQPTNARVLGEIGFGVEVLKDENGKMNREEIANAIKMVVSEKQIGEGIRGKAKELSRELRLKGEEEEQEGVEKLWDLCNKYKAAAQD</sequence>
<dbReference type="SUPFAM" id="SSF53756">
    <property type="entry name" value="UDP-Glycosyltransferase/glycogen phosphorylase"/>
    <property type="match status" value="1"/>
</dbReference>
<dbReference type="GO" id="GO:0008194">
    <property type="term" value="F:UDP-glycosyltransferase activity"/>
    <property type="evidence" value="ECO:0007669"/>
    <property type="project" value="InterPro"/>
</dbReference>
<feature type="domain" description="Glycosyltransferase N-terminal" evidence="6">
    <location>
        <begin position="14"/>
        <end position="243"/>
    </location>
</feature>
<dbReference type="EC" id="2.4.1.-" evidence="5"/>
<dbReference type="Proteomes" id="UP001161247">
    <property type="component" value="Chromosome 9"/>
</dbReference>
<name>A0AAV1EGZ3_OLDCO</name>
<dbReference type="PANTHER" id="PTHR48044:SF39">
    <property type="entry name" value="GLYCOSYLTRANSFERASE"/>
    <property type="match status" value="1"/>
</dbReference>
<accession>A0AAV1EGZ3</accession>
<dbReference type="Pfam" id="PF26168">
    <property type="entry name" value="Glyco_transf_N"/>
    <property type="match status" value="1"/>
</dbReference>
<dbReference type="AlphaFoldDB" id="A0AAV1EGZ3"/>
<dbReference type="Pfam" id="PF00201">
    <property type="entry name" value="UDPGT"/>
    <property type="match status" value="1"/>
</dbReference>
<dbReference type="InterPro" id="IPR035595">
    <property type="entry name" value="UDP_glycos_trans_CS"/>
</dbReference>
<dbReference type="FunFam" id="3.40.50.2000:FF:000060">
    <property type="entry name" value="Glycosyltransferase"/>
    <property type="match status" value="1"/>
</dbReference>
<evidence type="ECO:0000256" key="5">
    <source>
        <dbReference type="RuleBase" id="RU362057"/>
    </source>
</evidence>
<evidence type="ECO:0000313" key="8">
    <source>
        <dbReference type="Proteomes" id="UP001161247"/>
    </source>
</evidence>
<gene>
    <name evidence="7" type="ORF">OLC1_LOCUS24613</name>
</gene>
<dbReference type="GO" id="GO:0016138">
    <property type="term" value="P:glycoside biosynthetic process"/>
    <property type="evidence" value="ECO:0007669"/>
    <property type="project" value="UniProtKB-ARBA"/>
</dbReference>
<evidence type="ECO:0000256" key="4">
    <source>
        <dbReference type="RuleBase" id="RU003718"/>
    </source>
</evidence>
<reference evidence="7" key="1">
    <citation type="submission" date="2023-03" db="EMBL/GenBank/DDBJ databases">
        <authorList>
            <person name="Julca I."/>
        </authorList>
    </citation>
    <scope>NUCLEOTIDE SEQUENCE</scope>
</reference>
<dbReference type="InterPro" id="IPR058980">
    <property type="entry name" value="Glyco_transf_N"/>
</dbReference>
<evidence type="ECO:0000313" key="7">
    <source>
        <dbReference type="EMBL" id="CAI9118831.1"/>
    </source>
</evidence>
<keyword evidence="3 4" id="KW-0808">Transferase</keyword>
<dbReference type="CDD" id="cd03784">
    <property type="entry name" value="GT1_Gtf-like"/>
    <property type="match status" value="1"/>
</dbReference>
<dbReference type="EMBL" id="OX459126">
    <property type="protein sequence ID" value="CAI9118831.1"/>
    <property type="molecule type" value="Genomic_DNA"/>
</dbReference>
<evidence type="ECO:0000256" key="3">
    <source>
        <dbReference type="ARBA" id="ARBA00022679"/>
    </source>
</evidence>
<dbReference type="PANTHER" id="PTHR48044">
    <property type="entry name" value="GLYCOSYLTRANSFERASE"/>
    <property type="match status" value="1"/>
</dbReference>
<dbReference type="InterPro" id="IPR002213">
    <property type="entry name" value="UDP_glucos_trans"/>
</dbReference>
<keyword evidence="2 4" id="KW-0328">Glycosyltransferase</keyword>
<protein>
    <recommendedName>
        <fullName evidence="5">Glycosyltransferase</fullName>
        <ecNumber evidence="5">2.4.1.-</ecNumber>
    </recommendedName>
</protein>
<evidence type="ECO:0000256" key="2">
    <source>
        <dbReference type="ARBA" id="ARBA00022676"/>
    </source>
</evidence>
<dbReference type="PROSITE" id="PS00375">
    <property type="entry name" value="UDPGT"/>
    <property type="match status" value="1"/>
</dbReference>
<comment type="similarity">
    <text evidence="1 4">Belongs to the UDP-glycosyltransferase family.</text>
</comment>
<organism evidence="7 8">
    <name type="scientific">Oldenlandia corymbosa var. corymbosa</name>
    <dbReference type="NCBI Taxonomy" id="529605"/>
    <lineage>
        <taxon>Eukaryota</taxon>
        <taxon>Viridiplantae</taxon>
        <taxon>Streptophyta</taxon>
        <taxon>Embryophyta</taxon>
        <taxon>Tracheophyta</taxon>
        <taxon>Spermatophyta</taxon>
        <taxon>Magnoliopsida</taxon>
        <taxon>eudicotyledons</taxon>
        <taxon>Gunneridae</taxon>
        <taxon>Pentapetalae</taxon>
        <taxon>asterids</taxon>
        <taxon>lamiids</taxon>
        <taxon>Gentianales</taxon>
        <taxon>Rubiaceae</taxon>
        <taxon>Rubioideae</taxon>
        <taxon>Spermacoceae</taxon>
        <taxon>Hedyotis-Oldenlandia complex</taxon>
        <taxon>Oldenlandia</taxon>
    </lineage>
</organism>
<keyword evidence="8" id="KW-1185">Reference proteome</keyword>
<evidence type="ECO:0000256" key="1">
    <source>
        <dbReference type="ARBA" id="ARBA00009995"/>
    </source>
</evidence>
<evidence type="ECO:0000259" key="6">
    <source>
        <dbReference type="Pfam" id="PF26168"/>
    </source>
</evidence>